<comment type="caution">
    <text evidence="2">The sequence shown here is derived from an EMBL/GenBank/DDBJ whole genome shotgun (WGS) entry which is preliminary data.</text>
</comment>
<evidence type="ECO:0000313" key="2">
    <source>
        <dbReference type="EMBL" id="PRQ22308.1"/>
    </source>
</evidence>
<name>A0A2P6PK51_ROSCH</name>
<accession>A0A2P6PK51</accession>
<proteinExistence type="predicted"/>
<keyword evidence="3" id="KW-1185">Reference proteome</keyword>
<keyword evidence="1" id="KW-0472">Membrane</keyword>
<keyword evidence="1" id="KW-1133">Transmembrane helix</keyword>
<dbReference type="AlphaFoldDB" id="A0A2P6PK51"/>
<sequence>MNLTVLVCCRSFLSFAGTIGIGLCRLLAGSGSRPVACSESAWWRLAVVGGRALGPSARPWEVGGGGFPSFSATGIRQCSRHIRTPATLFWGLDRSARGWSSVLGGAATPCVGVLRSPVLLFWVADGARRRGAAGVQPRSGPGSWFGLGVWAGSGVGPVALLGFFCCCFLYLGFVPFWSSFAFIWFYFLLIRQGTRRRSLR</sequence>
<protein>
    <submittedName>
        <fullName evidence="2">Uncharacterized protein</fullName>
    </submittedName>
</protein>
<dbReference type="Gramene" id="PRQ22308">
    <property type="protein sequence ID" value="PRQ22308"/>
    <property type="gene ID" value="RchiOBHm_Chr6g0248861"/>
</dbReference>
<keyword evidence="1" id="KW-0812">Transmembrane</keyword>
<dbReference type="Proteomes" id="UP000238479">
    <property type="component" value="Chromosome 6"/>
</dbReference>
<feature type="transmembrane region" description="Helical" evidence="1">
    <location>
        <begin position="99"/>
        <end position="123"/>
    </location>
</feature>
<evidence type="ECO:0000256" key="1">
    <source>
        <dbReference type="SAM" id="Phobius"/>
    </source>
</evidence>
<organism evidence="2 3">
    <name type="scientific">Rosa chinensis</name>
    <name type="common">China rose</name>
    <dbReference type="NCBI Taxonomy" id="74649"/>
    <lineage>
        <taxon>Eukaryota</taxon>
        <taxon>Viridiplantae</taxon>
        <taxon>Streptophyta</taxon>
        <taxon>Embryophyta</taxon>
        <taxon>Tracheophyta</taxon>
        <taxon>Spermatophyta</taxon>
        <taxon>Magnoliopsida</taxon>
        <taxon>eudicotyledons</taxon>
        <taxon>Gunneridae</taxon>
        <taxon>Pentapetalae</taxon>
        <taxon>rosids</taxon>
        <taxon>fabids</taxon>
        <taxon>Rosales</taxon>
        <taxon>Rosaceae</taxon>
        <taxon>Rosoideae</taxon>
        <taxon>Rosoideae incertae sedis</taxon>
        <taxon>Rosa</taxon>
    </lineage>
</organism>
<feature type="transmembrane region" description="Helical" evidence="1">
    <location>
        <begin position="144"/>
        <end position="164"/>
    </location>
</feature>
<reference evidence="2 3" key="1">
    <citation type="journal article" date="2018" name="Nat. Genet.">
        <title>The Rosa genome provides new insights in the design of modern roses.</title>
        <authorList>
            <person name="Bendahmane M."/>
        </authorList>
    </citation>
    <scope>NUCLEOTIDE SEQUENCE [LARGE SCALE GENOMIC DNA]</scope>
    <source>
        <strain evidence="3">cv. Old Blush</strain>
    </source>
</reference>
<gene>
    <name evidence="2" type="ORF">RchiOBHm_Chr6g0248861</name>
</gene>
<feature type="transmembrane region" description="Helical" evidence="1">
    <location>
        <begin position="170"/>
        <end position="190"/>
    </location>
</feature>
<dbReference type="EMBL" id="PDCK01000044">
    <property type="protein sequence ID" value="PRQ22308.1"/>
    <property type="molecule type" value="Genomic_DNA"/>
</dbReference>
<evidence type="ECO:0000313" key="3">
    <source>
        <dbReference type="Proteomes" id="UP000238479"/>
    </source>
</evidence>